<dbReference type="Gene3D" id="3.40.50.1820">
    <property type="entry name" value="alpha/beta hydrolase"/>
    <property type="match status" value="2"/>
</dbReference>
<dbReference type="KEGG" id="tim:GMBLW1_08260"/>
<feature type="domain" description="Peptidase S9 prolyl oligopeptidase catalytic" evidence="2">
    <location>
        <begin position="178"/>
        <end position="357"/>
    </location>
</feature>
<keyword evidence="4" id="KW-1185">Reference proteome</keyword>
<evidence type="ECO:0000313" key="3">
    <source>
        <dbReference type="EMBL" id="VIP03134.1"/>
    </source>
</evidence>
<dbReference type="InterPro" id="IPR029058">
    <property type="entry name" value="AB_hydrolase_fold"/>
</dbReference>
<dbReference type="GO" id="GO:0008236">
    <property type="term" value="F:serine-type peptidase activity"/>
    <property type="evidence" value="ECO:0007669"/>
    <property type="project" value="InterPro"/>
</dbReference>
<dbReference type="AlphaFoldDB" id="A0A6C2YP14"/>
<accession>A0A6C2YP14</accession>
<dbReference type="InterPro" id="IPR001375">
    <property type="entry name" value="Peptidase_S9_cat"/>
</dbReference>
<dbReference type="EMBL" id="LR593887">
    <property type="protein sequence ID" value="VTS03490.1"/>
    <property type="molecule type" value="Genomic_DNA"/>
</dbReference>
<dbReference type="InParanoid" id="A0A6C2YP14"/>
<feature type="signal peptide" evidence="1">
    <location>
        <begin position="1"/>
        <end position="22"/>
    </location>
</feature>
<reference evidence="3" key="1">
    <citation type="submission" date="2019-04" db="EMBL/GenBank/DDBJ databases">
        <authorList>
            <consortium name="Science for Life Laboratories"/>
        </authorList>
    </citation>
    <scope>NUCLEOTIDE SEQUENCE</scope>
    <source>
        <strain evidence="3">MBLW1</strain>
    </source>
</reference>
<dbReference type="RefSeq" id="WP_162658230.1">
    <property type="nucleotide sequence ID" value="NZ_LR593887.1"/>
</dbReference>
<dbReference type="GO" id="GO:0006508">
    <property type="term" value="P:proteolysis"/>
    <property type="evidence" value="ECO:0007669"/>
    <property type="project" value="InterPro"/>
</dbReference>
<dbReference type="Proteomes" id="UP000464378">
    <property type="component" value="Chromosome"/>
</dbReference>
<proteinExistence type="predicted"/>
<dbReference type="EMBL" id="LR586016">
    <property type="protein sequence ID" value="VIP03134.1"/>
    <property type="molecule type" value="Genomic_DNA"/>
</dbReference>
<dbReference type="SUPFAM" id="SSF53474">
    <property type="entry name" value="alpha/beta-Hydrolases"/>
    <property type="match status" value="1"/>
</dbReference>
<evidence type="ECO:0000259" key="2">
    <source>
        <dbReference type="Pfam" id="PF00326"/>
    </source>
</evidence>
<name>A0A6C2YP14_9BACT</name>
<dbReference type="PANTHER" id="PTHR47381:SF3">
    <property type="entry name" value="ALPHA_BETA-HYDROLASES SUPERFAMILY PROTEIN"/>
    <property type="match status" value="1"/>
</dbReference>
<dbReference type="Pfam" id="PF00326">
    <property type="entry name" value="Peptidase_S9"/>
    <property type="match status" value="1"/>
</dbReference>
<sequence length="651" mass="73129">MRPFICAMLGVAGLLFPNLGIAADAITTPGDPLIRNWLTARMQAMQSRYLDDATTLAEWQAKRPKLRLQFFEMLGLSPMPEKTPLKTTITGQQVYQGVRIENLHFQSFPGLYVTGNLYRPDTADKKLPTILYVCGHSNRGRDGNKTAFADHGLWFAKHGYVCLIVDTLQLGEVAGKHHGTYNLNRFWWHAAEYTPAGIEAWNGIRAIDYLVTRSEVDPERIGVTGISGGGATTVWIAAADDRVKVAVPVSGMSDLQSYVGNSIINGHCDCMFVNNPHRWEWTTILALVAPRPVLFANSDQDPIFPMDGNRRITARLRQLYEWYGKPDQFAEHVSPGGHDYRPDLRLAIFRFFEKHLANRSERIADDRWELPDAKSLRVFPDDSDLPKDAINHLADERFIPRGVLPNRAANVPFTTWRDDQVQRIFRESLRMLSDELPMAKREGDPVGSLLPMTLGEGMPFHIMQLHAGRPGTREGTLLILNEPDQILEMTRSWAKPYVDDAKVVAILPRGCDPTRWTRKNPPNTVERAHALLGTTVDAERLREIVGTLRWLQFQHGDAIRWRVVGQGHAGVLGGYAALRLPNIREVVIHDLPNSHRYGPYLPGILKIADISETMGLLAPRPLVLRGTIPPSVKRTTAIFQDAGAEQSLRQE</sequence>
<dbReference type="PANTHER" id="PTHR47381">
    <property type="entry name" value="ALPHA/BETA-HYDROLASES SUPERFAMILY PROTEIN"/>
    <property type="match status" value="1"/>
</dbReference>
<evidence type="ECO:0000313" key="4">
    <source>
        <dbReference type="Proteomes" id="UP000464378"/>
    </source>
</evidence>
<evidence type="ECO:0000256" key="1">
    <source>
        <dbReference type="SAM" id="SignalP"/>
    </source>
</evidence>
<keyword evidence="1" id="KW-0732">Signal</keyword>
<protein>
    <recommendedName>
        <fullName evidence="2">Peptidase S9 prolyl oligopeptidase catalytic domain-containing protein</fullName>
    </recommendedName>
</protein>
<gene>
    <name evidence="3" type="ORF">GMBLW1_08260</name>
</gene>
<organism evidence="3">
    <name type="scientific">Tuwongella immobilis</name>
    <dbReference type="NCBI Taxonomy" id="692036"/>
    <lineage>
        <taxon>Bacteria</taxon>
        <taxon>Pseudomonadati</taxon>
        <taxon>Planctomycetota</taxon>
        <taxon>Planctomycetia</taxon>
        <taxon>Gemmatales</taxon>
        <taxon>Gemmataceae</taxon>
        <taxon>Tuwongella</taxon>
    </lineage>
</organism>
<feature type="chain" id="PRO_5033534916" description="Peptidase S9 prolyl oligopeptidase catalytic domain-containing protein" evidence="1">
    <location>
        <begin position="23"/>
        <end position="651"/>
    </location>
</feature>